<gene>
    <name evidence="2" type="ORF">LAD12857_47610</name>
</gene>
<protein>
    <submittedName>
        <fullName evidence="2">Uncharacterized protein</fullName>
    </submittedName>
</protein>
<feature type="region of interest" description="Disordered" evidence="1">
    <location>
        <begin position="52"/>
        <end position="91"/>
    </location>
</feature>
<reference evidence="2 3" key="1">
    <citation type="journal article" date="2024" name="Int. J. Syst. Evol. Microbiol.">
        <title>Lacrimispora brassicae sp. nov. isolated from fermented cabbage, and proposal of Clostridium indicum Gundawar et al. 2019 and Clostridium methoxybenzovorans Mechichi et al. 1999 as heterotypic synonyms of Lacrimispora amygdalina (Parshina et al. 2003) Haas and Blanchard 2020 and Lacrimispora indolis (McClung and McCoy 1957) Haas and Blanchard 2020, respectively.</title>
        <authorList>
            <person name="Kobayashi H."/>
            <person name="Tanizawa Y."/>
            <person name="Sakamoto M."/>
            <person name="Ohkuma M."/>
            <person name="Tohno M."/>
        </authorList>
    </citation>
    <scope>NUCLEOTIDE SEQUENCE [LARGE SCALE GENOMIC DNA]</scope>
    <source>
        <strain evidence="2 3">DSM 12857</strain>
    </source>
</reference>
<evidence type="ECO:0000256" key="1">
    <source>
        <dbReference type="SAM" id="MobiDB-lite"/>
    </source>
</evidence>
<keyword evidence="3" id="KW-1185">Reference proteome</keyword>
<comment type="caution">
    <text evidence="2">The sequence shown here is derived from an EMBL/GenBank/DDBJ whole genome shotgun (WGS) entry which is preliminary data.</text>
</comment>
<accession>A0ABQ5MD98</accession>
<sequence>MALASDIPGRALVSGTPGTPGIPDIWDRALVSGTPDIPDIWDRALVSGTPDTAVVSDKPGTPDTALVSDKPGTPDRALASDTPGKRDRALARDKAVVPGKQDRALARDKAVVPDKQDRALAQDKAVVPGRVPEPDRILAAGRVPVQDIPDTRLAVPPLPAMSQAFLVQHPDTLHLRQRDNNEIQSRLQRLQQMIPMQHYRLHDRRLGVHGTSPGVPVYYPIYQKIFPYKY</sequence>
<dbReference type="Proteomes" id="UP001419084">
    <property type="component" value="Unassembled WGS sequence"/>
</dbReference>
<proteinExistence type="predicted"/>
<feature type="region of interest" description="Disordered" evidence="1">
    <location>
        <begin position="1"/>
        <end position="22"/>
    </location>
</feature>
<name>A0ABQ5MD98_9FIRM</name>
<evidence type="ECO:0000313" key="3">
    <source>
        <dbReference type="Proteomes" id="UP001419084"/>
    </source>
</evidence>
<evidence type="ECO:0000313" key="2">
    <source>
        <dbReference type="EMBL" id="GLB32838.1"/>
    </source>
</evidence>
<organism evidence="2 3">
    <name type="scientific">Lacrimispora amygdalina</name>
    <dbReference type="NCBI Taxonomy" id="253257"/>
    <lineage>
        <taxon>Bacteria</taxon>
        <taxon>Bacillati</taxon>
        <taxon>Bacillota</taxon>
        <taxon>Clostridia</taxon>
        <taxon>Lachnospirales</taxon>
        <taxon>Lachnospiraceae</taxon>
        <taxon>Lacrimispora</taxon>
    </lineage>
</organism>
<dbReference type="EMBL" id="BRPJ01000100">
    <property type="protein sequence ID" value="GLB32838.1"/>
    <property type="molecule type" value="Genomic_DNA"/>
</dbReference>